<dbReference type="InterPro" id="IPR001451">
    <property type="entry name" value="Hexapep"/>
</dbReference>
<gene>
    <name evidence="1" type="ORF">RCC75_03365</name>
</gene>
<evidence type="ECO:0000313" key="1">
    <source>
        <dbReference type="EMBL" id="MDQ5767549.1"/>
    </source>
</evidence>
<keyword evidence="1" id="KW-0012">Acyltransferase</keyword>
<dbReference type="InterPro" id="IPR011004">
    <property type="entry name" value="Trimer_LpxA-like_sf"/>
</dbReference>
<keyword evidence="1" id="KW-0808">Transferase</keyword>
<dbReference type="Gene3D" id="2.160.10.10">
    <property type="entry name" value="Hexapeptide repeat proteins"/>
    <property type="match status" value="1"/>
</dbReference>
<dbReference type="RefSeq" id="WP_308133717.1">
    <property type="nucleotide sequence ID" value="NZ_JAVFKN010000002.1"/>
</dbReference>
<dbReference type="InterPro" id="IPR051159">
    <property type="entry name" value="Hexapeptide_acetyltransf"/>
</dbReference>
<dbReference type="GO" id="GO:0016746">
    <property type="term" value="F:acyltransferase activity"/>
    <property type="evidence" value="ECO:0007669"/>
    <property type="project" value="UniProtKB-KW"/>
</dbReference>
<organism evidence="1 2">
    <name type="scientific">Thiothrix subterranea</name>
    <dbReference type="NCBI Taxonomy" id="2735563"/>
    <lineage>
        <taxon>Bacteria</taxon>
        <taxon>Pseudomonadati</taxon>
        <taxon>Pseudomonadota</taxon>
        <taxon>Gammaproteobacteria</taxon>
        <taxon>Thiotrichales</taxon>
        <taxon>Thiotrichaceae</taxon>
        <taxon>Thiothrix</taxon>
    </lineage>
</organism>
<proteinExistence type="predicted"/>
<sequence length="195" mass="21859">MILKILWTIRYLAYSFFLGKSGFPSYIGKPVFISRFNRLFIGKKVRIYPNCRIEIQDNRACIIIEDDTSIAQNFHIISGCKQQLKIGKSTTISANVFITNIEHNYQQTGKHILKQPLLSQKTTIGENCFIGYGSVIQAGTVLGKQCIVGANAVVRGTFPDYSVIVGIPAKIVKRYNESSGKWEKTNAKGEFTNEV</sequence>
<dbReference type="PANTHER" id="PTHR23416">
    <property type="entry name" value="SIALIC ACID SYNTHASE-RELATED"/>
    <property type="match status" value="1"/>
</dbReference>
<dbReference type="EMBL" id="JAVFKN010000002">
    <property type="protein sequence ID" value="MDQ5767549.1"/>
    <property type="molecule type" value="Genomic_DNA"/>
</dbReference>
<reference evidence="1 2" key="1">
    <citation type="submission" date="2023-08" db="EMBL/GenBank/DDBJ databases">
        <title>New molecular markers tilS and rpoB for phylogenetic and monitoring studies of the genus Thiothrix biodiversity.</title>
        <authorList>
            <person name="Ravin N.V."/>
            <person name="Smolyakov D."/>
            <person name="Markov N.D."/>
            <person name="Beletsky A.V."/>
            <person name="Mardanov A.V."/>
            <person name="Rudenko T.S."/>
            <person name="Grabovich M.Y."/>
        </authorList>
    </citation>
    <scope>NUCLEOTIDE SEQUENCE [LARGE SCALE GENOMIC DNA]</scope>
    <source>
        <strain evidence="1 2">H33</strain>
    </source>
</reference>
<evidence type="ECO:0000313" key="2">
    <source>
        <dbReference type="Proteomes" id="UP001223336"/>
    </source>
</evidence>
<name>A0ABU0Y444_9GAMM</name>
<protein>
    <submittedName>
        <fullName evidence="1">Acyltransferase</fullName>
        <ecNumber evidence="1">2.3.1.-</ecNumber>
    </submittedName>
</protein>
<dbReference type="CDD" id="cd04647">
    <property type="entry name" value="LbH_MAT_like"/>
    <property type="match status" value="1"/>
</dbReference>
<dbReference type="Pfam" id="PF14602">
    <property type="entry name" value="Hexapep_2"/>
    <property type="match status" value="1"/>
</dbReference>
<dbReference type="SUPFAM" id="SSF51161">
    <property type="entry name" value="Trimeric LpxA-like enzymes"/>
    <property type="match status" value="1"/>
</dbReference>
<comment type="caution">
    <text evidence="1">The sequence shown here is derived from an EMBL/GenBank/DDBJ whole genome shotgun (WGS) entry which is preliminary data.</text>
</comment>
<dbReference type="Proteomes" id="UP001223336">
    <property type="component" value="Unassembled WGS sequence"/>
</dbReference>
<accession>A0ABU0Y444</accession>
<dbReference type="PANTHER" id="PTHR23416:SF78">
    <property type="entry name" value="LIPOPOLYSACCHARIDE BIOSYNTHESIS O-ACETYL TRANSFERASE WBBJ-RELATED"/>
    <property type="match status" value="1"/>
</dbReference>
<dbReference type="EC" id="2.3.1.-" evidence="1"/>
<keyword evidence="2" id="KW-1185">Reference proteome</keyword>